<feature type="non-terminal residue" evidence="1">
    <location>
        <position position="118"/>
    </location>
</feature>
<accession>A0A382T9G2</accession>
<name>A0A382T9G2_9ZZZZ</name>
<dbReference type="Gene3D" id="3.90.930.1">
    <property type="match status" value="1"/>
</dbReference>
<dbReference type="SUPFAM" id="SSF82185">
    <property type="entry name" value="Histone H3 K4-specific methyltransferase SET7/9 N-terminal domain"/>
    <property type="match status" value="1"/>
</dbReference>
<evidence type="ECO:0000313" key="1">
    <source>
        <dbReference type="EMBL" id="SVD18673.1"/>
    </source>
</evidence>
<protein>
    <submittedName>
        <fullName evidence="1">Uncharacterized protein</fullName>
    </submittedName>
</protein>
<sequence length="118" mass="13451">MKRMALFLISFSLLGASDVYAQSSKDLGDLMQRGNVYLDPETREVYTGPVFARFEEGVISETGILEDGKKDGRYEYFYLSGRVRMIETYSAGILEGPTETYFKNEQLADKGSYREGEW</sequence>
<proteinExistence type="predicted"/>
<dbReference type="AlphaFoldDB" id="A0A382T9G2"/>
<organism evidence="1">
    <name type="scientific">marine metagenome</name>
    <dbReference type="NCBI Taxonomy" id="408172"/>
    <lineage>
        <taxon>unclassified sequences</taxon>
        <taxon>metagenomes</taxon>
        <taxon>ecological metagenomes</taxon>
    </lineage>
</organism>
<gene>
    <name evidence="1" type="ORF">METZ01_LOCUS371527</name>
</gene>
<dbReference type="EMBL" id="UINC01134870">
    <property type="protein sequence ID" value="SVD18673.1"/>
    <property type="molecule type" value="Genomic_DNA"/>
</dbReference>
<reference evidence="1" key="1">
    <citation type="submission" date="2018-05" db="EMBL/GenBank/DDBJ databases">
        <authorList>
            <person name="Lanie J.A."/>
            <person name="Ng W.-L."/>
            <person name="Kazmierczak K.M."/>
            <person name="Andrzejewski T.M."/>
            <person name="Davidsen T.M."/>
            <person name="Wayne K.J."/>
            <person name="Tettelin H."/>
            <person name="Glass J.I."/>
            <person name="Rusch D."/>
            <person name="Podicherti R."/>
            <person name="Tsui H.-C.T."/>
            <person name="Winkler M.E."/>
        </authorList>
    </citation>
    <scope>NUCLEOTIDE SEQUENCE</scope>
</reference>